<evidence type="ECO:0000256" key="2">
    <source>
        <dbReference type="ARBA" id="ARBA00022475"/>
    </source>
</evidence>
<dbReference type="PhylomeDB" id="D6WFL0"/>
<dbReference type="GO" id="GO:0005886">
    <property type="term" value="C:plasma membrane"/>
    <property type="evidence" value="ECO:0007669"/>
    <property type="project" value="UniProtKB-SubCell"/>
</dbReference>
<evidence type="ECO:0000313" key="9">
    <source>
        <dbReference type="EMBL" id="EEZ99799.1"/>
    </source>
</evidence>
<evidence type="ECO:0000313" key="10">
    <source>
        <dbReference type="Proteomes" id="UP000007266"/>
    </source>
</evidence>
<keyword evidence="10" id="KW-1185">Reference proteome</keyword>
<evidence type="ECO:0000256" key="8">
    <source>
        <dbReference type="SAM" id="Phobius"/>
    </source>
</evidence>
<evidence type="ECO:0000256" key="1">
    <source>
        <dbReference type="ARBA" id="ARBA00004651"/>
    </source>
</evidence>
<keyword evidence="6" id="KW-0675">Receptor</keyword>
<evidence type="ECO:0000256" key="7">
    <source>
        <dbReference type="ARBA" id="ARBA00023180"/>
    </source>
</evidence>
<keyword evidence="2" id="KW-1003">Cell membrane</keyword>
<name>D6WFL0_TRICA</name>
<dbReference type="PANTHER" id="PTHR42643:SF30">
    <property type="entry name" value="IONOTROPIC RECEPTOR 40A-RELATED"/>
    <property type="match status" value="1"/>
</dbReference>
<dbReference type="Proteomes" id="UP000007266">
    <property type="component" value="Linkage group 3"/>
</dbReference>
<keyword evidence="7" id="KW-0325">Glycoprotein</keyword>
<protein>
    <submittedName>
        <fullName evidence="9">Uncharacterized protein</fullName>
    </submittedName>
</protein>
<accession>D6WFL0</accession>
<sequence>MEQYYIAPWTILLLDTDLQLPYPCIYQKSSQENFTIMTERLPNIYIITLENRSLENSFDLFEEFEIFDPRAYFLIILTEPYNPYIFEILVDYYISKVVVLTLEDDLITYDPFIYEDVRANGIEPTNLGKCATFDVSSVNIFNKTLPFLWRNTTVLVTFVDHFPYINEGYDKWNHLWEEITGNYTTFNASGLFYFIFEIVAEKMQFETNLKAVESANNSAEDMLNSTDFELSVVQTYQMLFESAISILTTFRQNSIRMLTAFTLCGFLIISTLIKSELIDSFTTNAVKCPINSLQDIVENKLDCYISDEIMEFYDQFDNIYSDYTSNCSKLDENNDLVEQIVIGITTAFDKNRTFVTDSLKFRYISHLTEVAADNKLYLIKPHIKSDFLYAYFTKGYPLCNSFNKILQRMNSGGIIQFHRNLEAKTMELLTVRHREKLVSRDITFERILFAFYAWLLGIIVSIITFFIEIVKVSLFSLSIAIYATRHQLDLNLDPGGSNECVYKIMEQYYTAPWTILLLDTDMHFPYPCINLKTSQENFTKNIQRFADLYIITLENRSLGKILDLLEKFEIFDSRAYYLIILTEPYDPHIFEILVHYFIYKVVVLTLEEDLITYDPFIYEDLFANGIQPTDLGKCDNFNFSSVNIFNKRLPFSWRNTTVVATFVEHFPYLHKDYQSEFDNFWIESMNGSKLSGLFYYIFEIVAENIQFRTSLQAVAFTNNSAEEMLSTIYSKKYFKTLDQIYYSSKKDTHQLDLNLDTGGPNECVYKIMKQYYATPWTILLLDTDMHFPYPCIYLKTSQGNFTKIIHRLADFYIITLENRSLENILDLLEKFEIFDPRAYFLIILTEPYDPYIFEMLVYYFICKVVVLTLEDDLITYDPFIYEDVRANGIEPTDLGKCANFNFSSVNIFNKTLPFSWRNTTVVATFVEHFPYLHKDYQSEFDNFWIESMNGSTLSGLFYYIFEIVAENIQFQTSLLAVAFTNNSAEDMLSTIYSKKYFKTLDQIYYSSKKDT</sequence>
<dbReference type="EMBL" id="KQ971328">
    <property type="protein sequence ID" value="EEZ99799.1"/>
    <property type="molecule type" value="Genomic_DNA"/>
</dbReference>
<dbReference type="AlphaFoldDB" id="D6WFL0"/>
<evidence type="ECO:0000256" key="4">
    <source>
        <dbReference type="ARBA" id="ARBA00022989"/>
    </source>
</evidence>
<reference evidence="9 10" key="2">
    <citation type="journal article" date="2010" name="Nucleic Acids Res.">
        <title>BeetleBase in 2010: revisions to provide comprehensive genomic information for Tribolium castaneum.</title>
        <authorList>
            <person name="Kim H.S."/>
            <person name="Murphy T."/>
            <person name="Xia J."/>
            <person name="Caragea D."/>
            <person name="Park Y."/>
            <person name="Beeman R.W."/>
            <person name="Lorenzen M.D."/>
            <person name="Butcher S."/>
            <person name="Manak J.R."/>
            <person name="Brown S.J."/>
        </authorList>
    </citation>
    <scope>GENOME REANNOTATION</scope>
    <source>
        <strain evidence="9 10">Georgia GA2</strain>
    </source>
</reference>
<feature type="transmembrane region" description="Helical" evidence="8">
    <location>
        <begin position="255"/>
        <end position="273"/>
    </location>
</feature>
<dbReference type="PANTHER" id="PTHR42643">
    <property type="entry name" value="IONOTROPIC RECEPTOR 20A-RELATED"/>
    <property type="match status" value="1"/>
</dbReference>
<comment type="subcellular location">
    <subcellularLocation>
        <location evidence="1">Cell membrane</location>
        <topology evidence="1">Multi-pass membrane protein</topology>
    </subcellularLocation>
</comment>
<keyword evidence="5 8" id="KW-0472">Membrane</keyword>
<feature type="transmembrane region" description="Helical" evidence="8">
    <location>
        <begin position="447"/>
        <end position="467"/>
    </location>
</feature>
<dbReference type="HOGENOM" id="CLU_297778_0_0_1"/>
<proteinExistence type="predicted"/>
<reference evidence="9 10" key="1">
    <citation type="journal article" date="2008" name="Nature">
        <title>The genome of the model beetle and pest Tribolium castaneum.</title>
        <authorList>
            <consortium name="Tribolium Genome Sequencing Consortium"/>
            <person name="Richards S."/>
            <person name="Gibbs R.A."/>
            <person name="Weinstock G.M."/>
            <person name="Brown S.J."/>
            <person name="Denell R."/>
            <person name="Beeman R.W."/>
            <person name="Gibbs R."/>
            <person name="Beeman R.W."/>
            <person name="Brown S.J."/>
            <person name="Bucher G."/>
            <person name="Friedrich M."/>
            <person name="Grimmelikhuijzen C.J."/>
            <person name="Klingler M."/>
            <person name="Lorenzen M."/>
            <person name="Richards S."/>
            <person name="Roth S."/>
            <person name="Schroder R."/>
            <person name="Tautz D."/>
            <person name="Zdobnov E.M."/>
            <person name="Muzny D."/>
            <person name="Gibbs R.A."/>
            <person name="Weinstock G.M."/>
            <person name="Attaway T."/>
            <person name="Bell S."/>
            <person name="Buhay C.J."/>
            <person name="Chandrabose M.N."/>
            <person name="Chavez D."/>
            <person name="Clerk-Blankenburg K.P."/>
            <person name="Cree A."/>
            <person name="Dao M."/>
            <person name="Davis C."/>
            <person name="Chacko J."/>
            <person name="Dinh H."/>
            <person name="Dugan-Rocha S."/>
            <person name="Fowler G."/>
            <person name="Garner T.T."/>
            <person name="Garnes J."/>
            <person name="Gnirke A."/>
            <person name="Hawes A."/>
            <person name="Hernandez J."/>
            <person name="Hines S."/>
            <person name="Holder M."/>
            <person name="Hume J."/>
            <person name="Jhangiani S.N."/>
            <person name="Joshi V."/>
            <person name="Khan Z.M."/>
            <person name="Jackson L."/>
            <person name="Kovar C."/>
            <person name="Kowis A."/>
            <person name="Lee S."/>
            <person name="Lewis L.R."/>
            <person name="Margolis J."/>
            <person name="Morgan M."/>
            <person name="Nazareth L.V."/>
            <person name="Nguyen N."/>
            <person name="Okwuonu G."/>
            <person name="Parker D."/>
            <person name="Richards S."/>
            <person name="Ruiz S.J."/>
            <person name="Santibanez J."/>
            <person name="Savard J."/>
            <person name="Scherer S.E."/>
            <person name="Schneider B."/>
            <person name="Sodergren E."/>
            <person name="Tautz D."/>
            <person name="Vattahil S."/>
            <person name="Villasana D."/>
            <person name="White C.S."/>
            <person name="Wright R."/>
            <person name="Park Y."/>
            <person name="Beeman R.W."/>
            <person name="Lord J."/>
            <person name="Oppert B."/>
            <person name="Lorenzen M."/>
            <person name="Brown S."/>
            <person name="Wang L."/>
            <person name="Savard J."/>
            <person name="Tautz D."/>
            <person name="Richards S."/>
            <person name="Weinstock G."/>
            <person name="Gibbs R.A."/>
            <person name="Liu Y."/>
            <person name="Worley K."/>
            <person name="Weinstock G."/>
            <person name="Elsik C.G."/>
            <person name="Reese J.T."/>
            <person name="Elhaik E."/>
            <person name="Landan G."/>
            <person name="Graur D."/>
            <person name="Arensburger P."/>
            <person name="Atkinson P."/>
            <person name="Beeman R.W."/>
            <person name="Beidler J."/>
            <person name="Brown S.J."/>
            <person name="Demuth J.P."/>
            <person name="Drury D.W."/>
            <person name="Du Y.Z."/>
            <person name="Fujiwara H."/>
            <person name="Lorenzen M."/>
            <person name="Maselli V."/>
            <person name="Osanai M."/>
            <person name="Park Y."/>
            <person name="Robertson H.M."/>
            <person name="Tu Z."/>
            <person name="Wang J.J."/>
            <person name="Wang S."/>
            <person name="Richards S."/>
            <person name="Song H."/>
            <person name="Zhang L."/>
            <person name="Sodergren E."/>
            <person name="Werner D."/>
            <person name="Stanke M."/>
            <person name="Morgenstern B."/>
            <person name="Solovyev V."/>
            <person name="Kosarev P."/>
            <person name="Brown G."/>
            <person name="Chen H.C."/>
            <person name="Ermolaeva O."/>
            <person name="Hlavina W."/>
            <person name="Kapustin Y."/>
            <person name="Kiryutin B."/>
            <person name="Kitts P."/>
            <person name="Maglott D."/>
            <person name="Pruitt K."/>
            <person name="Sapojnikov V."/>
            <person name="Souvorov A."/>
            <person name="Mackey A.J."/>
            <person name="Waterhouse R.M."/>
            <person name="Wyder S."/>
            <person name="Zdobnov E.M."/>
            <person name="Zdobnov E.M."/>
            <person name="Wyder S."/>
            <person name="Kriventseva E.V."/>
            <person name="Kadowaki T."/>
            <person name="Bork P."/>
            <person name="Aranda M."/>
            <person name="Bao R."/>
            <person name="Beermann A."/>
            <person name="Berns N."/>
            <person name="Bolognesi R."/>
            <person name="Bonneton F."/>
            <person name="Bopp D."/>
            <person name="Brown S.J."/>
            <person name="Bucher G."/>
            <person name="Butts T."/>
            <person name="Chaumot A."/>
            <person name="Denell R.E."/>
            <person name="Ferrier D.E."/>
            <person name="Friedrich M."/>
            <person name="Gordon C.M."/>
            <person name="Jindra M."/>
            <person name="Klingler M."/>
            <person name="Lan Q."/>
            <person name="Lattorff H.M."/>
            <person name="Laudet V."/>
            <person name="von Levetsow C."/>
            <person name="Liu Z."/>
            <person name="Lutz R."/>
            <person name="Lynch J.A."/>
            <person name="da Fonseca R.N."/>
            <person name="Posnien N."/>
            <person name="Reuter R."/>
            <person name="Roth S."/>
            <person name="Savard J."/>
            <person name="Schinko J.B."/>
            <person name="Schmitt C."/>
            <person name="Schoppmeier M."/>
            <person name="Schroder R."/>
            <person name="Shippy T.D."/>
            <person name="Simonnet F."/>
            <person name="Marques-Souza H."/>
            <person name="Tautz D."/>
            <person name="Tomoyasu Y."/>
            <person name="Trauner J."/>
            <person name="Van der Zee M."/>
            <person name="Vervoort M."/>
            <person name="Wittkopp N."/>
            <person name="Wimmer E.A."/>
            <person name="Yang X."/>
            <person name="Jones A.K."/>
            <person name="Sattelle D.B."/>
            <person name="Ebert P.R."/>
            <person name="Nelson D."/>
            <person name="Scott J.G."/>
            <person name="Beeman R.W."/>
            <person name="Muthukrishnan S."/>
            <person name="Kramer K.J."/>
            <person name="Arakane Y."/>
            <person name="Beeman R.W."/>
            <person name="Zhu Q."/>
            <person name="Hogenkamp D."/>
            <person name="Dixit R."/>
            <person name="Oppert B."/>
            <person name="Jiang H."/>
            <person name="Zou Z."/>
            <person name="Marshall J."/>
            <person name="Elpidina E."/>
            <person name="Vinokurov K."/>
            <person name="Oppert C."/>
            <person name="Zou Z."/>
            <person name="Evans J."/>
            <person name="Lu Z."/>
            <person name="Zhao P."/>
            <person name="Sumathipala N."/>
            <person name="Altincicek B."/>
            <person name="Vilcinskas A."/>
            <person name="Williams M."/>
            <person name="Hultmark D."/>
            <person name="Hetru C."/>
            <person name="Jiang H."/>
            <person name="Grimmelikhuijzen C.J."/>
            <person name="Hauser F."/>
            <person name="Cazzamali G."/>
            <person name="Williamson M."/>
            <person name="Park Y."/>
            <person name="Li B."/>
            <person name="Tanaka Y."/>
            <person name="Predel R."/>
            <person name="Neupert S."/>
            <person name="Schachtner J."/>
            <person name="Verleyen P."/>
            <person name="Raible F."/>
            <person name="Bork P."/>
            <person name="Friedrich M."/>
            <person name="Walden K.K."/>
            <person name="Robertson H.M."/>
            <person name="Angeli S."/>
            <person name="Foret S."/>
            <person name="Bucher G."/>
            <person name="Schuetz S."/>
            <person name="Maleszka R."/>
            <person name="Wimmer E.A."/>
            <person name="Beeman R.W."/>
            <person name="Lorenzen M."/>
            <person name="Tomoyasu Y."/>
            <person name="Miller S.C."/>
            <person name="Grossmann D."/>
            <person name="Bucher G."/>
        </authorList>
    </citation>
    <scope>NUCLEOTIDE SEQUENCE [LARGE SCALE GENOMIC DNA]</scope>
    <source>
        <strain evidence="9 10">Georgia GA2</strain>
    </source>
</reference>
<organism evidence="9 10">
    <name type="scientific">Tribolium castaneum</name>
    <name type="common">Red flour beetle</name>
    <dbReference type="NCBI Taxonomy" id="7070"/>
    <lineage>
        <taxon>Eukaryota</taxon>
        <taxon>Metazoa</taxon>
        <taxon>Ecdysozoa</taxon>
        <taxon>Arthropoda</taxon>
        <taxon>Hexapoda</taxon>
        <taxon>Insecta</taxon>
        <taxon>Pterygota</taxon>
        <taxon>Neoptera</taxon>
        <taxon>Endopterygota</taxon>
        <taxon>Coleoptera</taxon>
        <taxon>Polyphaga</taxon>
        <taxon>Cucujiformia</taxon>
        <taxon>Tenebrionidae</taxon>
        <taxon>Tenebrionidae incertae sedis</taxon>
        <taxon>Tribolium</taxon>
    </lineage>
</organism>
<evidence type="ECO:0000256" key="5">
    <source>
        <dbReference type="ARBA" id="ARBA00023136"/>
    </source>
</evidence>
<dbReference type="InterPro" id="IPR052192">
    <property type="entry name" value="Insect_Ionotropic_Sensory_Rcpt"/>
</dbReference>
<keyword evidence="3 8" id="KW-0812">Transmembrane</keyword>
<evidence type="ECO:0000256" key="6">
    <source>
        <dbReference type="ARBA" id="ARBA00023170"/>
    </source>
</evidence>
<keyword evidence="4 8" id="KW-1133">Transmembrane helix</keyword>
<gene>
    <name evidence="9" type="primary">GLEAN_02579</name>
    <name evidence="9" type="ORF">TcasGA2_TC002579</name>
</gene>
<evidence type="ECO:0000256" key="3">
    <source>
        <dbReference type="ARBA" id="ARBA00022692"/>
    </source>
</evidence>